<evidence type="ECO:0000256" key="2">
    <source>
        <dbReference type="SAM" id="Phobius"/>
    </source>
</evidence>
<dbReference type="AlphaFoldDB" id="A0A182UPW7"/>
<keyword evidence="2" id="KW-1133">Transmembrane helix</keyword>
<name>A0A182UPW7_ANOME</name>
<feature type="region of interest" description="Disordered" evidence="1">
    <location>
        <begin position="1"/>
        <end position="21"/>
    </location>
</feature>
<dbReference type="Proteomes" id="UP000075903">
    <property type="component" value="Unassembled WGS sequence"/>
</dbReference>
<evidence type="ECO:0000256" key="1">
    <source>
        <dbReference type="SAM" id="MobiDB-lite"/>
    </source>
</evidence>
<feature type="transmembrane region" description="Helical" evidence="2">
    <location>
        <begin position="99"/>
        <end position="118"/>
    </location>
</feature>
<protein>
    <submittedName>
        <fullName evidence="3">Uncharacterized protein</fullName>
    </submittedName>
</protein>
<organism evidence="3 4">
    <name type="scientific">Anopheles merus</name>
    <name type="common">Mosquito</name>
    <dbReference type="NCBI Taxonomy" id="30066"/>
    <lineage>
        <taxon>Eukaryota</taxon>
        <taxon>Metazoa</taxon>
        <taxon>Ecdysozoa</taxon>
        <taxon>Arthropoda</taxon>
        <taxon>Hexapoda</taxon>
        <taxon>Insecta</taxon>
        <taxon>Pterygota</taxon>
        <taxon>Neoptera</taxon>
        <taxon>Endopterygota</taxon>
        <taxon>Diptera</taxon>
        <taxon>Nematocera</taxon>
        <taxon>Culicoidea</taxon>
        <taxon>Culicidae</taxon>
        <taxon>Anophelinae</taxon>
        <taxon>Anopheles</taxon>
    </lineage>
</organism>
<reference evidence="3" key="1">
    <citation type="submission" date="2020-05" db="UniProtKB">
        <authorList>
            <consortium name="EnsemblMetazoa"/>
        </authorList>
    </citation>
    <scope>IDENTIFICATION</scope>
    <source>
        <strain evidence="3">MAF</strain>
    </source>
</reference>
<evidence type="ECO:0000313" key="3">
    <source>
        <dbReference type="EnsemblMetazoa" id="AMEM001611-PA"/>
    </source>
</evidence>
<keyword evidence="2" id="KW-0812">Transmembrane</keyword>
<evidence type="ECO:0000313" key="4">
    <source>
        <dbReference type="Proteomes" id="UP000075903"/>
    </source>
</evidence>
<feature type="transmembrane region" description="Helical" evidence="2">
    <location>
        <begin position="31"/>
        <end position="49"/>
    </location>
</feature>
<dbReference type="VEuPathDB" id="VectorBase:AMEM001611"/>
<sequence>MSAESIHSSAAHGHGRQGRRSVPVARGGPLLVGYLLATVFVVGTLCAWQENVRPKLYVTLGKLSRRNAKFALLSLTLVLGAPSSFANPSCARLNIRPRVSLNFIALLYLSGLLGRRLLASRRCSGHDKCKSNFKHVKRERERASWRW</sequence>
<proteinExistence type="predicted"/>
<dbReference type="EnsemblMetazoa" id="AMEM001611-RA">
    <property type="protein sequence ID" value="AMEM001611-PA"/>
    <property type="gene ID" value="AMEM001611"/>
</dbReference>
<keyword evidence="2" id="KW-0472">Membrane</keyword>
<dbReference type="VEuPathDB" id="VectorBase:AMEM21_004154"/>
<feature type="transmembrane region" description="Helical" evidence="2">
    <location>
        <begin position="70"/>
        <end position="87"/>
    </location>
</feature>
<keyword evidence="4" id="KW-1185">Reference proteome</keyword>
<accession>A0A182UPW7</accession>